<evidence type="ECO:0000313" key="2">
    <source>
        <dbReference type="EMBL" id="OJI80334.1"/>
    </source>
</evidence>
<feature type="chain" id="PRO_5009886984" evidence="1">
    <location>
        <begin position="19"/>
        <end position="97"/>
    </location>
</feature>
<dbReference type="VEuPathDB" id="FungiDB:ASPTUDRAFT_193740"/>
<evidence type="ECO:0000256" key="1">
    <source>
        <dbReference type="SAM" id="SignalP"/>
    </source>
</evidence>
<gene>
    <name evidence="2" type="ORF">ASPTUDRAFT_193740</name>
</gene>
<dbReference type="EMBL" id="KV878207">
    <property type="protein sequence ID" value="OJI80334.1"/>
    <property type="molecule type" value="Genomic_DNA"/>
</dbReference>
<reference evidence="3" key="1">
    <citation type="journal article" date="2017" name="Genome Biol.">
        <title>Comparative genomics reveals high biological diversity and specific adaptations in the industrially and medically important fungal genus Aspergillus.</title>
        <authorList>
            <person name="de Vries R.P."/>
            <person name="Riley R."/>
            <person name="Wiebenga A."/>
            <person name="Aguilar-Osorio G."/>
            <person name="Amillis S."/>
            <person name="Uchima C.A."/>
            <person name="Anderluh G."/>
            <person name="Asadollahi M."/>
            <person name="Askin M."/>
            <person name="Barry K."/>
            <person name="Battaglia E."/>
            <person name="Bayram O."/>
            <person name="Benocci T."/>
            <person name="Braus-Stromeyer S.A."/>
            <person name="Caldana C."/>
            <person name="Canovas D."/>
            <person name="Cerqueira G.C."/>
            <person name="Chen F."/>
            <person name="Chen W."/>
            <person name="Choi C."/>
            <person name="Clum A."/>
            <person name="Dos Santos R.A."/>
            <person name="Damasio A.R."/>
            <person name="Diallinas G."/>
            <person name="Emri T."/>
            <person name="Fekete E."/>
            <person name="Flipphi M."/>
            <person name="Freyberg S."/>
            <person name="Gallo A."/>
            <person name="Gournas C."/>
            <person name="Habgood R."/>
            <person name="Hainaut M."/>
            <person name="Harispe M.L."/>
            <person name="Henrissat B."/>
            <person name="Hilden K.S."/>
            <person name="Hope R."/>
            <person name="Hossain A."/>
            <person name="Karabika E."/>
            <person name="Karaffa L."/>
            <person name="Karanyi Z."/>
            <person name="Krasevec N."/>
            <person name="Kuo A."/>
            <person name="Kusch H."/>
            <person name="LaButti K."/>
            <person name="Lagendijk E.L."/>
            <person name="Lapidus A."/>
            <person name="Levasseur A."/>
            <person name="Lindquist E."/>
            <person name="Lipzen A."/>
            <person name="Logrieco A.F."/>
            <person name="MacCabe A."/>
            <person name="Maekelae M.R."/>
            <person name="Malavazi I."/>
            <person name="Melin P."/>
            <person name="Meyer V."/>
            <person name="Mielnichuk N."/>
            <person name="Miskei M."/>
            <person name="Molnar A.P."/>
            <person name="Mule G."/>
            <person name="Ngan C.Y."/>
            <person name="Orejas M."/>
            <person name="Orosz E."/>
            <person name="Ouedraogo J.P."/>
            <person name="Overkamp K.M."/>
            <person name="Park H.-S."/>
            <person name="Perrone G."/>
            <person name="Piumi F."/>
            <person name="Punt P.J."/>
            <person name="Ram A.F."/>
            <person name="Ramon A."/>
            <person name="Rauscher S."/>
            <person name="Record E."/>
            <person name="Riano-Pachon D.M."/>
            <person name="Robert V."/>
            <person name="Roehrig J."/>
            <person name="Ruller R."/>
            <person name="Salamov A."/>
            <person name="Salih N.S."/>
            <person name="Samson R.A."/>
            <person name="Sandor E."/>
            <person name="Sanguinetti M."/>
            <person name="Schuetze T."/>
            <person name="Sepcic K."/>
            <person name="Shelest E."/>
            <person name="Sherlock G."/>
            <person name="Sophianopoulou V."/>
            <person name="Squina F.M."/>
            <person name="Sun H."/>
            <person name="Susca A."/>
            <person name="Todd R.B."/>
            <person name="Tsang A."/>
            <person name="Unkles S.E."/>
            <person name="van de Wiele N."/>
            <person name="van Rossen-Uffink D."/>
            <person name="Oliveira J.V."/>
            <person name="Vesth T.C."/>
            <person name="Visser J."/>
            <person name="Yu J.-H."/>
            <person name="Zhou M."/>
            <person name="Andersen M.R."/>
            <person name="Archer D.B."/>
            <person name="Baker S.E."/>
            <person name="Benoit I."/>
            <person name="Brakhage A.A."/>
            <person name="Braus G.H."/>
            <person name="Fischer R."/>
            <person name="Frisvad J.C."/>
            <person name="Goldman G.H."/>
            <person name="Houbraken J."/>
            <person name="Oakley B."/>
            <person name="Pocsi I."/>
            <person name="Scazzocchio C."/>
            <person name="Seiboth B."/>
            <person name="vanKuyk P.A."/>
            <person name="Wortman J."/>
            <person name="Dyer P.S."/>
            <person name="Grigoriev I.V."/>
        </authorList>
    </citation>
    <scope>NUCLEOTIDE SEQUENCE [LARGE SCALE GENOMIC DNA]</scope>
    <source>
        <strain evidence="3">CBS 134.48</strain>
    </source>
</reference>
<dbReference type="Proteomes" id="UP000184304">
    <property type="component" value="Unassembled WGS sequence"/>
</dbReference>
<organism evidence="2 3">
    <name type="scientific">Aspergillus tubingensis (strain CBS 134.48)</name>
    <dbReference type="NCBI Taxonomy" id="767770"/>
    <lineage>
        <taxon>Eukaryota</taxon>
        <taxon>Fungi</taxon>
        <taxon>Dikarya</taxon>
        <taxon>Ascomycota</taxon>
        <taxon>Pezizomycotina</taxon>
        <taxon>Eurotiomycetes</taxon>
        <taxon>Eurotiomycetidae</taxon>
        <taxon>Eurotiales</taxon>
        <taxon>Aspergillaceae</taxon>
        <taxon>Aspergillus</taxon>
        <taxon>Aspergillus subgen. Circumdati</taxon>
    </lineage>
</organism>
<keyword evidence="1" id="KW-0732">Signal</keyword>
<feature type="signal peptide" evidence="1">
    <location>
        <begin position="1"/>
        <end position="18"/>
    </location>
</feature>
<protein>
    <submittedName>
        <fullName evidence="2">Uncharacterized protein</fullName>
    </submittedName>
</protein>
<sequence>MHFNYLLVAMLSAGSGLAQEDGGDNISVNCYWLGTDPICSPEECWIQDDSRPYQMRTSDCGDGDKCSLGGLKRCCCSYTDDATWDWCLATDHCRSGP</sequence>
<dbReference type="AlphaFoldDB" id="A0A1L9MTN5"/>
<accession>A0A1L9MTN5</accession>
<keyword evidence="3" id="KW-1185">Reference proteome</keyword>
<name>A0A1L9MTN5_ASPTC</name>
<proteinExistence type="predicted"/>
<evidence type="ECO:0000313" key="3">
    <source>
        <dbReference type="Proteomes" id="UP000184304"/>
    </source>
</evidence>